<evidence type="ECO:0000259" key="2">
    <source>
        <dbReference type="Pfam" id="PF02481"/>
    </source>
</evidence>
<sequence length="408" mass="42979">MTSDRHHDAVRLARVGLSRVLEPRDVTGHLILQALGPVAAWEVISGLRGVTGTEHGALEATIRAYGKPLPGGGGLNAATMTQRWSARAQDCDPARDWSRAMQQGLWMCMPEDPDWPAALRDLQQAEPVCLWGRGDRTRLRDLSDRSIAVVGSRDCSTYGRSVTFDVAGGVAARGWTVLSGGAYGVDEAAHRAALATGVGPVPTVAVMAGGVDRLYPVGNQALLEQVVQEGLVISEAAPGTMPARFRFLDRNRLIAAVGRATVVTESRWRSGAQSTAHHAAELSRPVGAVPGSVQSATSAGCHRLIREGSAVLVTDVDDVLGLVAPLEAHGESPHGADSKTGQTAMFDGLSESDRHVADALPVTQGATVDSLARVAGLPVRAVLGGLRRLERAGLAVDRGGLWVRPRRT</sequence>
<name>A0A846U638_9MICC</name>
<comment type="caution">
    <text evidence="3">The sequence shown here is derived from an EMBL/GenBank/DDBJ whole genome shotgun (WGS) entry which is preliminary data.</text>
</comment>
<comment type="similarity">
    <text evidence="1">Belongs to the DprA/Smf family.</text>
</comment>
<dbReference type="SUPFAM" id="SSF102405">
    <property type="entry name" value="MCP/YpsA-like"/>
    <property type="match status" value="1"/>
</dbReference>
<dbReference type="GO" id="GO:0009294">
    <property type="term" value="P:DNA-mediated transformation"/>
    <property type="evidence" value="ECO:0007669"/>
    <property type="project" value="InterPro"/>
</dbReference>
<evidence type="ECO:0000256" key="1">
    <source>
        <dbReference type="ARBA" id="ARBA00006525"/>
    </source>
</evidence>
<protein>
    <submittedName>
        <fullName evidence="3">DNA-protecting protein DprA</fullName>
    </submittedName>
</protein>
<dbReference type="EMBL" id="JAAVUN010000005">
    <property type="protein sequence ID" value="NKE09106.1"/>
    <property type="molecule type" value="Genomic_DNA"/>
</dbReference>
<dbReference type="InterPro" id="IPR057666">
    <property type="entry name" value="DrpA_SLOG"/>
</dbReference>
<dbReference type="Proteomes" id="UP000521379">
    <property type="component" value="Unassembled WGS sequence"/>
</dbReference>
<reference evidence="3 4" key="1">
    <citation type="submission" date="2020-02" db="EMBL/GenBank/DDBJ databases">
        <authorList>
            <person name="Sun Q."/>
        </authorList>
    </citation>
    <scope>NUCLEOTIDE SEQUENCE [LARGE SCALE GENOMIC DNA]</scope>
    <source>
        <strain evidence="3 4">YIM 13062</strain>
    </source>
</reference>
<dbReference type="InterPro" id="IPR003488">
    <property type="entry name" value="DprA"/>
</dbReference>
<dbReference type="Pfam" id="PF02481">
    <property type="entry name" value="DNA_processg_A"/>
    <property type="match status" value="1"/>
</dbReference>
<accession>A0A846U638</accession>
<proteinExistence type="inferred from homology"/>
<evidence type="ECO:0000313" key="4">
    <source>
        <dbReference type="Proteomes" id="UP000521379"/>
    </source>
</evidence>
<gene>
    <name evidence="3" type="primary">dprA</name>
    <name evidence="3" type="ORF">GTW58_03935</name>
</gene>
<keyword evidence="4" id="KW-1185">Reference proteome</keyword>
<organism evidence="3 4">
    <name type="scientific">Kocuria subflava</name>
    <dbReference type="NCBI Taxonomy" id="1736139"/>
    <lineage>
        <taxon>Bacteria</taxon>
        <taxon>Bacillati</taxon>
        <taxon>Actinomycetota</taxon>
        <taxon>Actinomycetes</taxon>
        <taxon>Micrococcales</taxon>
        <taxon>Micrococcaceae</taxon>
        <taxon>Kocuria</taxon>
    </lineage>
</organism>
<dbReference type="PANTHER" id="PTHR43022">
    <property type="entry name" value="PROTEIN SMF"/>
    <property type="match status" value="1"/>
</dbReference>
<feature type="domain" description="Smf/DprA SLOG" evidence="2">
    <location>
        <begin position="107"/>
        <end position="320"/>
    </location>
</feature>
<dbReference type="NCBIfam" id="TIGR00732">
    <property type="entry name" value="dprA"/>
    <property type="match status" value="1"/>
</dbReference>
<evidence type="ECO:0000313" key="3">
    <source>
        <dbReference type="EMBL" id="NKE09106.1"/>
    </source>
</evidence>
<dbReference type="PANTHER" id="PTHR43022:SF1">
    <property type="entry name" value="PROTEIN SMF"/>
    <property type="match status" value="1"/>
</dbReference>
<dbReference type="AlphaFoldDB" id="A0A846U638"/>
<dbReference type="Gene3D" id="3.40.50.450">
    <property type="match status" value="1"/>
</dbReference>